<protein>
    <submittedName>
        <fullName evidence="2">Uncharacterized protein</fullName>
    </submittedName>
</protein>
<dbReference type="AlphaFoldDB" id="G7HYY3"/>
<comment type="caution">
    <text evidence="2">The sequence shown here is derived from an EMBL/GenBank/DDBJ whole genome shotgun (WGS) entry which is preliminary data.</text>
</comment>
<sequence length="43" mass="4654">MDSTTHVQTKPKSSPGWMITIAAAAAFLATFNETFLNVALRQS</sequence>
<keyword evidence="1" id="KW-0472">Membrane</keyword>
<evidence type="ECO:0000313" key="2">
    <source>
        <dbReference type="EMBL" id="CCE55398.1"/>
    </source>
</evidence>
<gene>
    <name evidence="2" type="ORF">CCAS_09470</name>
</gene>
<keyword evidence="1" id="KW-0812">Transmembrane</keyword>
<accession>G7HYY3</accession>
<dbReference type="GeneID" id="82879112"/>
<reference evidence="2 3" key="1">
    <citation type="journal article" date="2012" name="J. Bacteriol.">
        <title>Genome Sequence of Corynebacterium casei UCMA 3821, Isolated from a Smear-Ripened Cheese.</title>
        <authorList>
            <person name="Monnet C."/>
            <person name="Loux V."/>
            <person name="Bento P."/>
            <person name="Gibrat J.F."/>
            <person name="Straub C."/>
            <person name="Bonnarme P."/>
            <person name="Landaud S."/>
            <person name="Irlinger F."/>
        </authorList>
    </citation>
    <scope>NUCLEOTIDE SEQUENCE [LARGE SCALE GENOMIC DNA]</scope>
    <source>
        <strain evidence="2 3">UCMA 3821</strain>
    </source>
</reference>
<evidence type="ECO:0000313" key="3">
    <source>
        <dbReference type="Proteomes" id="UP000004840"/>
    </source>
</evidence>
<feature type="transmembrane region" description="Helical" evidence="1">
    <location>
        <begin position="17"/>
        <end position="40"/>
    </location>
</feature>
<organism evidence="2 3">
    <name type="scientific">Corynebacterium casei UCMA 3821</name>
    <dbReference type="NCBI Taxonomy" id="1110505"/>
    <lineage>
        <taxon>Bacteria</taxon>
        <taxon>Bacillati</taxon>
        <taxon>Actinomycetota</taxon>
        <taxon>Actinomycetes</taxon>
        <taxon>Mycobacteriales</taxon>
        <taxon>Corynebacteriaceae</taxon>
        <taxon>Corynebacterium</taxon>
    </lineage>
</organism>
<dbReference type="EMBL" id="CAFW01000079">
    <property type="protein sequence ID" value="CCE55398.1"/>
    <property type="molecule type" value="Genomic_DNA"/>
</dbReference>
<proteinExistence type="predicted"/>
<evidence type="ECO:0000256" key="1">
    <source>
        <dbReference type="SAM" id="Phobius"/>
    </source>
</evidence>
<name>G7HYY3_9CORY</name>
<dbReference type="RefSeq" id="WP_006822859.1">
    <property type="nucleotide sequence ID" value="NZ_CAFW01000079.1"/>
</dbReference>
<keyword evidence="1" id="KW-1133">Transmembrane helix</keyword>
<dbReference type="Proteomes" id="UP000004840">
    <property type="component" value="Unassembled WGS sequence"/>
</dbReference>